<dbReference type="Proteomes" id="UP000070155">
    <property type="component" value="Unassembled WGS sequence"/>
</dbReference>
<evidence type="ECO:0000313" key="3">
    <source>
        <dbReference type="EMBL" id="KXA95402.1"/>
    </source>
</evidence>
<keyword evidence="1" id="KW-1133">Transmembrane helix</keyword>
<name>A0A133UME8_9EURY</name>
<keyword evidence="1" id="KW-0472">Membrane</keyword>
<sequence>MEMNKKIAIYPIIIGLLMIGMWSALLGTGQVSEVGTALLEISYHLVAEFLTAVLLIVGGFGLYGGRRWGFGVFSVSMGLLLYSVINSTGYYAAQGDVAMVGMFTVLTILTALLLIVSLWKWDNHR</sequence>
<evidence type="ECO:0000256" key="1">
    <source>
        <dbReference type="SAM" id="Phobius"/>
    </source>
</evidence>
<evidence type="ECO:0000313" key="4">
    <source>
        <dbReference type="Proteomes" id="UP000070155"/>
    </source>
</evidence>
<evidence type="ECO:0000259" key="2">
    <source>
        <dbReference type="Pfam" id="PF26247"/>
    </source>
</evidence>
<feature type="domain" description="DUF8058" evidence="2">
    <location>
        <begin position="1"/>
        <end position="123"/>
    </location>
</feature>
<feature type="transmembrane region" description="Helical" evidence="1">
    <location>
        <begin position="97"/>
        <end position="119"/>
    </location>
</feature>
<dbReference type="InterPro" id="IPR058371">
    <property type="entry name" value="DUF8058"/>
</dbReference>
<keyword evidence="4" id="KW-1185">Reference proteome</keyword>
<comment type="caution">
    <text evidence="3">The sequence shown here is derived from an EMBL/GenBank/DDBJ whole genome shotgun (WGS) entry which is preliminary data.</text>
</comment>
<accession>A0A133UME8</accession>
<reference evidence="3 4" key="1">
    <citation type="journal article" date="2016" name="Sci. Rep.">
        <title>Metabolic traits of an uncultured archaeal lineage -MSBL1- from brine pools of the Red Sea.</title>
        <authorList>
            <person name="Mwirichia R."/>
            <person name="Alam I."/>
            <person name="Rashid M."/>
            <person name="Vinu M."/>
            <person name="Ba-Alawi W."/>
            <person name="Anthony Kamau A."/>
            <person name="Kamanda Ngugi D."/>
            <person name="Goker M."/>
            <person name="Klenk H.P."/>
            <person name="Bajic V."/>
            <person name="Stingl U."/>
        </authorList>
    </citation>
    <scope>NUCLEOTIDE SEQUENCE [LARGE SCALE GENOMIC DNA]</scope>
    <source>
        <strain evidence="3">SCGC-AAA259I07</strain>
    </source>
</reference>
<feature type="transmembrane region" description="Helical" evidence="1">
    <location>
        <begin position="7"/>
        <end position="29"/>
    </location>
</feature>
<proteinExistence type="predicted"/>
<protein>
    <recommendedName>
        <fullName evidence="2">DUF8058 domain-containing protein</fullName>
    </recommendedName>
</protein>
<dbReference type="Pfam" id="PF26247">
    <property type="entry name" value="DUF8058"/>
    <property type="match status" value="1"/>
</dbReference>
<feature type="transmembrane region" description="Helical" evidence="1">
    <location>
        <begin position="70"/>
        <end position="91"/>
    </location>
</feature>
<feature type="transmembrane region" description="Helical" evidence="1">
    <location>
        <begin position="41"/>
        <end position="63"/>
    </location>
</feature>
<dbReference type="EMBL" id="LHXQ01000005">
    <property type="protein sequence ID" value="KXA95402.1"/>
    <property type="molecule type" value="Genomic_DNA"/>
</dbReference>
<gene>
    <name evidence="3" type="ORF">AKJ36_00705</name>
</gene>
<organism evidence="3 4">
    <name type="scientific">candidate division MSBL1 archaeon SCGC-AAA259I07</name>
    <dbReference type="NCBI Taxonomy" id="1698266"/>
    <lineage>
        <taxon>Archaea</taxon>
        <taxon>Methanobacteriati</taxon>
        <taxon>Methanobacteriota</taxon>
        <taxon>candidate division MSBL1</taxon>
    </lineage>
</organism>
<dbReference type="AlphaFoldDB" id="A0A133UME8"/>
<keyword evidence="1" id="KW-0812">Transmembrane</keyword>